<protein>
    <submittedName>
        <fullName evidence="1">Uncharacterized protein</fullName>
    </submittedName>
</protein>
<proteinExistence type="predicted"/>
<evidence type="ECO:0000313" key="1">
    <source>
        <dbReference type="EMBL" id="KEO92696.1"/>
    </source>
</evidence>
<dbReference type="RefSeq" id="WP_034905037.1">
    <property type="nucleotide sequence ID" value="NZ_CP017057.1"/>
</dbReference>
<keyword evidence="2" id="KW-1185">Reference proteome</keyword>
<dbReference type="EMBL" id="JMIX01000009">
    <property type="protein sequence ID" value="KEO92696.1"/>
    <property type="molecule type" value="Genomic_DNA"/>
</dbReference>
<dbReference type="AlphaFoldDB" id="A0A074MD16"/>
<gene>
    <name evidence="1" type="ORF">EH32_15685</name>
</gene>
<sequence>MHDAVARLLVIVRCVRHVRGRGRGGALIGRQGDFVLPLLDRQPVAVMRLGPGIVIVETGAQARNLHARIAVIGEVEIVRLAERLDRDFMLGR</sequence>
<organism evidence="1 2">
    <name type="scientific">Erythrobacter litoralis</name>
    <dbReference type="NCBI Taxonomy" id="39960"/>
    <lineage>
        <taxon>Bacteria</taxon>
        <taxon>Pseudomonadati</taxon>
        <taxon>Pseudomonadota</taxon>
        <taxon>Alphaproteobacteria</taxon>
        <taxon>Sphingomonadales</taxon>
        <taxon>Erythrobacteraceae</taxon>
        <taxon>Erythrobacter/Porphyrobacter group</taxon>
        <taxon>Erythrobacter</taxon>
    </lineage>
</organism>
<evidence type="ECO:0000313" key="2">
    <source>
        <dbReference type="Proteomes" id="UP000027866"/>
    </source>
</evidence>
<comment type="caution">
    <text evidence="1">The sequence shown here is derived from an EMBL/GenBank/DDBJ whole genome shotgun (WGS) entry which is preliminary data.</text>
</comment>
<accession>A0A074MD16</accession>
<dbReference type="Proteomes" id="UP000027866">
    <property type="component" value="Unassembled WGS sequence"/>
</dbReference>
<name>A0A074MD16_9SPHN</name>
<reference evidence="1 2" key="1">
    <citation type="submission" date="2014-04" db="EMBL/GenBank/DDBJ databases">
        <title>A comprehensive comparison of genomes of Erythrobacter spp. Strains.</title>
        <authorList>
            <person name="Zheng Q."/>
        </authorList>
    </citation>
    <scope>NUCLEOTIDE SEQUENCE [LARGE SCALE GENOMIC DNA]</scope>
    <source>
        <strain evidence="1 2">DSM 8509</strain>
    </source>
</reference>